<accession>A0A1G1TFS3</accession>
<sequence length="277" mass="30727">MKTIRLAILDMYMGAANEGMRCIRQLIRRAEADHGIHFATETFDVRGQDQLPRLIDFDIFISSGGPGSPLATAEAWESGYFQLIDELFAHNQTSGPSKHLLLICHSFQLVSRHFGLGELSQRKSTSFGVMPVHLTDAGHADPVLGALPEPFFAVDSRDYQLTHPNLERLGALGAEILCLEKERPHVALARAVMAIRFSPEVLGTQFHPEADGEGMLRYMLTDERKQQVITAYGEDKYDEMVRLLADPTTIELTEGIVVPTFLRLAMAQLAPELAAVN</sequence>
<reference evidence="2 3" key="1">
    <citation type="submission" date="2016-08" db="EMBL/GenBank/DDBJ databases">
        <title>Hymenobacter coccineus sp. nov., Hymenobacter lapidarius sp. nov. and Hymenobacter glacialis sp. nov., isolated from Antarctic soil.</title>
        <authorList>
            <person name="Sedlacek I."/>
            <person name="Kralova S."/>
            <person name="Kyrova K."/>
            <person name="Maslanova I."/>
            <person name="Stankova E."/>
            <person name="Vrbovska V."/>
            <person name="Nemec M."/>
            <person name="Bartak M."/>
            <person name="Svec P."/>
            <person name="Busse H.-J."/>
            <person name="Pantucek R."/>
        </authorList>
    </citation>
    <scope>NUCLEOTIDE SEQUENCE [LARGE SCALE GENOMIC DNA]</scope>
    <source>
        <strain evidence="2 3">CCM 8649</strain>
    </source>
</reference>
<dbReference type="Pfam" id="PF00117">
    <property type="entry name" value="GATase"/>
    <property type="match status" value="1"/>
</dbReference>
<organism evidence="2 3">
    <name type="scientific">Hymenobacter coccineus</name>
    <dbReference type="NCBI Taxonomy" id="1908235"/>
    <lineage>
        <taxon>Bacteria</taxon>
        <taxon>Pseudomonadati</taxon>
        <taxon>Bacteroidota</taxon>
        <taxon>Cytophagia</taxon>
        <taxon>Cytophagales</taxon>
        <taxon>Hymenobacteraceae</taxon>
        <taxon>Hymenobacter</taxon>
    </lineage>
</organism>
<comment type="caution">
    <text evidence="2">The sequence shown here is derived from an EMBL/GenBank/DDBJ whole genome shotgun (WGS) entry which is preliminary data.</text>
</comment>
<protein>
    <submittedName>
        <fullName evidence="2">GMP synthase</fullName>
    </submittedName>
</protein>
<evidence type="ECO:0000313" key="2">
    <source>
        <dbReference type="EMBL" id="OGX89729.1"/>
    </source>
</evidence>
<dbReference type="PROSITE" id="PS51273">
    <property type="entry name" value="GATASE_TYPE_1"/>
    <property type="match status" value="1"/>
</dbReference>
<evidence type="ECO:0000259" key="1">
    <source>
        <dbReference type="Pfam" id="PF00117"/>
    </source>
</evidence>
<dbReference type="OrthoDB" id="639921at2"/>
<gene>
    <name evidence="2" type="ORF">BEN49_08575</name>
</gene>
<dbReference type="RefSeq" id="WP_070744581.1">
    <property type="nucleotide sequence ID" value="NZ_MDZA01000255.1"/>
</dbReference>
<dbReference type="InterPro" id="IPR029062">
    <property type="entry name" value="Class_I_gatase-like"/>
</dbReference>
<dbReference type="SUPFAM" id="SSF52317">
    <property type="entry name" value="Class I glutamine amidotransferase-like"/>
    <property type="match status" value="1"/>
</dbReference>
<feature type="domain" description="Glutamine amidotransferase" evidence="1">
    <location>
        <begin position="40"/>
        <end position="215"/>
    </location>
</feature>
<proteinExistence type="predicted"/>
<dbReference type="Gene3D" id="3.40.50.880">
    <property type="match status" value="1"/>
</dbReference>
<dbReference type="AlphaFoldDB" id="A0A1G1TFS3"/>
<dbReference type="InterPro" id="IPR017926">
    <property type="entry name" value="GATASE"/>
</dbReference>
<dbReference type="EMBL" id="MDZA01000255">
    <property type="protein sequence ID" value="OGX89729.1"/>
    <property type="molecule type" value="Genomic_DNA"/>
</dbReference>
<evidence type="ECO:0000313" key="3">
    <source>
        <dbReference type="Proteomes" id="UP000177506"/>
    </source>
</evidence>
<keyword evidence="3" id="KW-1185">Reference proteome</keyword>
<name>A0A1G1TFS3_9BACT</name>
<dbReference type="Proteomes" id="UP000177506">
    <property type="component" value="Unassembled WGS sequence"/>
</dbReference>